<keyword evidence="2" id="KW-1185">Reference proteome</keyword>
<protein>
    <submittedName>
        <fullName evidence="1">Uncharacterized protein</fullName>
    </submittedName>
</protein>
<name>A0A2T6ZUP2_TUBBO</name>
<proteinExistence type="predicted"/>
<organism evidence="1 2">
    <name type="scientific">Tuber borchii</name>
    <name type="common">White truffle</name>
    <dbReference type="NCBI Taxonomy" id="42251"/>
    <lineage>
        <taxon>Eukaryota</taxon>
        <taxon>Fungi</taxon>
        <taxon>Dikarya</taxon>
        <taxon>Ascomycota</taxon>
        <taxon>Pezizomycotina</taxon>
        <taxon>Pezizomycetes</taxon>
        <taxon>Pezizales</taxon>
        <taxon>Tuberaceae</taxon>
        <taxon>Tuber</taxon>
    </lineage>
</organism>
<gene>
    <name evidence="1" type="ORF">B9Z19DRAFT_1125576</name>
</gene>
<comment type="caution">
    <text evidence="1">The sequence shown here is derived from an EMBL/GenBank/DDBJ whole genome shotgun (WGS) entry which is preliminary data.</text>
</comment>
<accession>A0A2T6ZUP2</accession>
<reference evidence="1 2" key="1">
    <citation type="submission" date="2017-04" db="EMBL/GenBank/DDBJ databases">
        <title>Draft genome sequence of Tuber borchii Vittad., a whitish edible truffle.</title>
        <authorList>
            <consortium name="DOE Joint Genome Institute"/>
            <person name="Murat C."/>
            <person name="Kuo A."/>
            <person name="Barry K.W."/>
            <person name="Clum A."/>
            <person name="Dockter R.B."/>
            <person name="Fauchery L."/>
            <person name="Iotti M."/>
            <person name="Kohler A."/>
            <person name="Labutti K."/>
            <person name="Lindquist E.A."/>
            <person name="Lipzen A."/>
            <person name="Ohm R.A."/>
            <person name="Wang M."/>
            <person name="Grigoriev I.V."/>
            <person name="Zambonelli A."/>
            <person name="Martin F.M."/>
        </authorList>
    </citation>
    <scope>NUCLEOTIDE SEQUENCE [LARGE SCALE GENOMIC DNA]</scope>
    <source>
        <strain evidence="1 2">Tbo3840</strain>
    </source>
</reference>
<dbReference type="AlphaFoldDB" id="A0A2T6ZUP2"/>
<evidence type="ECO:0000313" key="2">
    <source>
        <dbReference type="Proteomes" id="UP000244722"/>
    </source>
</evidence>
<dbReference type="EMBL" id="NESQ01000098">
    <property type="protein sequence ID" value="PUU79206.1"/>
    <property type="molecule type" value="Genomic_DNA"/>
</dbReference>
<sequence>MSLPSRLNTQEKGLAHEAALPPPWDCNTTPHPPFLIGAYIAMHAPTCMMLKLGGPSAVPREESRAKGAKKFQALQLSIDKQQLQEPRTVSHPIEPVILPNLAVFQAHRTGRATRRGPVLSVVPSWDYHVLGLLRLLHVVVDYRPAFIYSPTHAPTFWLGKPERNINISNDLEALAS</sequence>
<dbReference type="Proteomes" id="UP000244722">
    <property type="component" value="Unassembled WGS sequence"/>
</dbReference>
<evidence type="ECO:0000313" key="1">
    <source>
        <dbReference type="EMBL" id="PUU79206.1"/>
    </source>
</evidence>